<evidence type="ECO:0000256" key="4">
    <source>
        <dbReference type="ARBA" id="ARBA00023127"/>
    </source>
</evidence>
<dbReference type="Gene3D" id="1.10.472.10">
    <property type="entry name" value="Cyclin-like"/>
    <property type="match status" value="2"/>
</dbReference>
<proteinExistence type="inferred from homology"/>
<reference evidence="9" key="1">
    <citation type="submission" date="2008-08" db="EMBL/GenBank/DDBJ databases">
        <authorList>
            <person name="Hui J."/>
            <person name="Ferrier D."/>
        </authorList>
    </citation>
    <scope>NUCLEOTIDE SEQUENCE</scope>
</reference>
<dbReference type="SUPFAM" id="SSF47954">
    <property type="entry name" value="Cyclin-like"/>
    <property type="match status" value="2"/>
</dbReference>
<feature type="domain" description="Cyclin C-terminal" evidence="8">
    <location>
        <begin position="302"/>
        <end position="414"/>
    </location>
</feature>
<evidence type="ECO:0000256" key="3">
    <source>
        <dbReference type="ARBA" id="ARBA00022776"/>
    </source>
</evidence>
<feature type="domain" description="Cyclin-like" evidence="7">
    <location>
        <begin position="209"/>
        <end position="293"/>
    </location>
</feature>
<evidence type="ECO:0000259" key="7">
    <source>
        <dbReference type="SMART" id="SM00385"/>
    </source>
</evidence>
<dbReference type="InterPro" id="IPR032447">
    <property type="entry name" value="Cyclin-A_N"/>
</dbReference>
<dbReference type="SMART" id="SM01332">
    <property type="entry name" value="Cyclin_C"/>
    <property type="match status" value="1"/>
</dbReference>
<dbReference type="CDD" id="cd20504">
    <property type="entry name" value="CYCLIN_CCNA_rpt1"/>
    <property type="match status" value="1"/>
</dbReference>
<dbReference type="InterPro" id="IPR013763">
    <property type="entry name" value="Cyclin-like_dom"/>
</dbReference>
<sequence>MSNPFGNIGGIQVYQDPENMNNPGLRKMKRDDIPLKQQPANKRAALGVITNSLRVQPSRAAKQAGDGLVPQPVKTFGGLKPSEGAPFSIFVDEETVAHPVAHVENIHSDITELKAARPLQPKDHVIKEEDSPILLPDESPMVLDTSIDPQRMQHEETPSERLDNLLMCSDYAEEIYQYMREQELKHRPKPGYMRKQPDITNSMRCILIDWLVEVAEEYKLHRETLFLAVNYIDRFLSQMSVLRNKLQLVGTACMFLAAKFEEIYPPELSEFVYVTDDTYSQKQILRMEHLVLKVLSFDVAIPTANLFMEKFLKDSNADEKTQSLAMYLLELTMIDAEPYLNHLPSMLAASCICLANVTLNQMPWSQESQVKTGYSYSDMLPCMADLLQTFQTAHSHQQQAVREKYRHSNLYPRTSAPFASDLLKTAALPLTMVCSDSSDRMLKFPIKQYCESHHATVRTTSGLRLDRVYSAAQIECVLFVQNHGSNPARYDFRIFCNKRQSNEQRGASQCI</sequence>
<dbReference type="InterPro" id="IPR004367">
    <property type="entry name" value="Cyclin_C-dom"/>
</dbReference>
<comment type="similarity">
    <text evidence="1">Belongs to the cyclin family. Cyclin AB subfamily.</text>
</comment>
<dbReference type="InterPro" id="IPR006671">
    <property type="entry name" value="Cyclin_N"/>
</dbReference>
<dbReference type="InterPro" id="IPR036915">
    <property type="entry name" value="Cyclin-like_sf"/>
</dbReference>
<evidence type="ECO:0000256" key="1">
    <source>
        <dbReference type="ARBA" id="ARBA00006955"/>
    </source>
</evidence>
<keyword evidence="2" id="KW-0132">Cell division</keyword>
<evidence type="ECO:0000256" key="5">
    <source>
        <dbReference type="ARBA" id="ARBA00023306"/>
    </source>
</evidence>
<organism evidence="9">
    <name type="scientific">Platynereis dumerilii</name>
    <name type="common">Dumeril's clam worm</name>
    <dbReference type="NCBI Taxonomy" id="6359"/>
    <lineage>
        <taxon>Eukaryota</taxon>
        <taxon>Metazoa</taxon>
        <taxon>Spiralia</taxon>
        <taxon>Lophotrochozoa</taxon>
        <taxon>Annelida</taxon>
        <taxon>Polychaeta</taxon>
        <taxon>Errantia</taxon>
        <taxon>Phyllodocida</taxon>
        <taxon>Nereididae</taxon>
        <taxon>Platynereis</taxon>
    </lineage>
</organism>
<dbReference type="GO" id="GO:0051301">
    <property type="term" value="P:cell division"/>
    <property type="evidence" value="ECO:0007669"/>
    <property type="project" value="UniProtKB-KW"/>
</dbReference>
<dbReference type="Pfam" id="PF16500">
    <property type="entry name" value="Cyclin_N2"/>
    <property type="match status" value="1"/>
</dbReference>
<dbReference type="EMBL" id="FJ001339">
    <property type="protein sequence ID" value="ACH87545.1"/>
    <property type="molecule type" value="Genomic_DNA"/>
</dbReference>
<dbReference type="InterPro" id="IPR048258">
    <property type="entry name" value="Cyclins_cyclin-box"/>
</dbReference>
<keyword evidence="5" id="KW-0131">Cell cycle</keyword>
<name>C7SB54_PLADU</name>
<dbReference type="AlphaFoldDB" id="C7SB54"/>
<protein>
    <submittedName>
        <fullName evidence="9">Cyclin A</fullName>
    </submittedName>
</protein>
<dbReference type="FunFam" id="1.10.472.10:FF:000001">
    <property type="entry name" value="G2/mitotic-specific cyclin"/>
    <property type="match status" value="1"/>
</dbReference>
<evidence type="ECO:0000256" key="6">
    <source>
        <dbReference type="RuleBase" id="RU000383"/>
    </source>
</evidence>
<dbReference type="SMART" id="SM00385">
    <property type="entry name" value="CYCLIN"/>
    <property type="match status" value="2"/>
</dbReference>
<accession>C7SB54</accession>
<dbReference type="PROSITE" id="PS00292">
    <property type="entry name" value="CYCLINS"/>
    <property type="match status" value="1"/>
</dbReference>
<reference evidence="9" key="2">
    <citation type="journal article" date="2009" name="BMC Biol.">
        <title>Features of the ancestral bilaterian inferred from Platynereis dumerilii ParaHox genes.</title>
        <authorList>
            <person name="Hui J.H."/>
            <person name="Raible F."/>
            <person name="Korchagina N."/>
            <person name="Dray N."/>
            <person name="Samain S."/>
            <person name="Magdelenat G."/>
            <person name="Jubin C."/>
            <person name="Segurens B."/>
            <person name="Balavoine G."/>
            <person name="Arendt D."/>
            <person name="Ferrier D.E."/>
        </authorList>
    </citation>
    <scope>NUCLEOTIDE SEQUENCE</scope>
</reference>
<dbReference type="PANTHER" id="PTHR10177">
    <property type="entry name" value="CYCLINS"/>
    <property type="match status" value="1"/>
</dbReference>
<dbReference type="Pfam" id="PF02984">
    <property type="entry name" value="Cyclin_C"/>
    <property type="match status" value="1"/>
</dbReference>
<evidence type="ECO:0000259" key="8">
    <source>
        <dbReference type="SMART" id="SM01332"/>
    </source>
</evidence>
<dbReference type="Pfam" id="PF00134">
    <property type="entry name" value="Cyclin_N"/>
    <property type="match status" value="1"/>
</dbReference>
<feature type="domain" description="Cyclin-like" evidence="7">
    <location>
        <begin position="306"/>
        <end position="388"/>
    </location>
</feature>
<keyword evidence="3" id="KW-0498">Mitosis</keyword>
<dbReference type="CDD" id="cd20505">
    <property type="entry name" value="CYCLIN_CCNA_rpt2"/>
    <property type="match status" value="1"/>
</dbReference>
<dbReference type="InterPro" id="IPR039361">
    <property type="entry name" value="Cyclin"/>
</dbReference>
<keyword evidence="4 6" id="KW-0195">Cyclin</keyword>
<evidence type="ECO:0000256" key="2">
    <source>
        <dbReference type="ARBA" id="ARBA00022618"/>
    </source>
</evidence>
<evidence type="ECO:0000313" key="9">
    <source>
        <dbReference type="EMBL" id="ACH87545.1"/>
    </source>
</evidence>
<dbReference type="EMBL" id="FJ001340">
    <property type="protein sequence ID" value="ACH87549.1"/>
    <property type="molecule type" value="Genomic_DNA"/>
</dbReference>